<dbReference type="InterPro" id="IPR003852">
    <property type="entry name" value="Sig_transdc_His_kinase_KdpD_N"/>
</dbReference>
<evidence type="ECO:0000259" key="5">
    <source>
        <dbReference type="Pfam" id="PF02702"/>
    </source>
</evidence>
<evidence type="ECO:0000313" key="7">
    <source>
        <dbReference type="Proteomes" id="UP000029585"/>
    </source>
</evidence>
<dbReference type="Pfam" id="PF02702">
    <property type="entry name" value="KdpD"/>
    <property type="match status" value="1"/>
</dbReference>
<keyword evidence="3" id="KW-0902">Two-component regulatory system</keyword>
<comment type="caution">
    <text evidence="6">The sequence shown here is derived from an EMBL/GenBank/DDBJ whole genome shotgun (WGS) entry which is preliminary data.</text>
</comment>
<dbReference type="GO" id="GO:0005737">
    <property type="term" value="C:cytoplasm"/>
    <property type="evidence" value="ECO:0007669"/>
    <property type="project" value="UniProtKB-ARBA"/>
</dbReference>
<organism evidence="6 7">
    <name type="scientific">Flavonifractor plautii 1_3_50AFAA</name>
    <dbReference type="NCBI Taxonomy" id="742738"/>
    <lineage>
        <taxon>Bacteria</taxon>
        <taxon>Bacillati</taxon>
        <taxon>Bacillota</taxon>
        <taxon>Clostridia</taxon>
        <taxon>Eubacteriales</taxon>
        <taxon>Oscillospiraceae</taxon>
        <taxon>Flavonifractor</taxon>
    </lineage>
</organism>
<dbReference type="PANTHER" id="PTHR45569:SF1">
    <property type="entry name" value="SENSOR PROTEIN KDPD"/>
    <property type="match status" value="1"/>
</dbReference>
<dbReference type="eggNOG" id="COG2205">
    <property type="taxonomic scope" value="Bacteria"/>
</dbReference>
<dbReference type="Proteomes" id="UP000029585">
    <property type="component" value="Unassembled WGS sequence"/>
</dbReference>
<dbReference type="PANTHER" id="PTHR45569">
    <property type="entry name" value="SENSOR PROTEIN KDPD"/>
    <property type="match status" value="1"/>
</dbReference>
<dbReference type="GO" id="GO:0000155">
    <property type="term" value="F:phosphorelay sensor kinase activity"/>
    <property type="evidence" value="ECO:0007669"/>
    <property type="project" value="InterPro"/>
</dbReference>
<accession>A0A096B3S6</accession>
<evidence type="ECO:0000256" key="2">
    <source>
        <dbReference type="ARBA" id="ARBA00022777"/>
    </source>
</evidence>
<dbReference type="SUPFAM" id="SSF52540">
    <property type="entry name" value="P-loop containing nucleoside triphosphate hydrolases"/>
    <property type="match status" value="1"/>
</dbReference>
<evidence type="ECO:0000256" key="3">
    <source>
        <dbReference type="ARBA" id="ARBA00023012"/>
    </source>
</evidence>
<dbReference type="GO" id="GO:0005886">
    <property type="term" value="C:plasma membrane"/>
    <property type="evidence" value="ECO:0007669"/>
    <property type="project" value="TreeGrafter"/>
</dbReference>
<dbReference type="AlphaFoldDB" id="A0A096B3S6"/>
<proteinExistence type="predicted"/>
<sequence length="245" mass="27142">MTDQRPDPDALLRELKLKEETRTGKLKIFFGYAAGVGKTYAMLEAAHHAKEMGVDVVAGYIEPHVRPETLALLDGLEQLPNKEIPYKNITLREFDLDGALARKPQLILVDELAHTNAAGSRHRKRYQDIEELLRAGISVYTTVNVQHLESLNDVVASITGIAVAERLPDRIFDRADQVEVVDIEPADLLERLKEGKIYRPNHGGPGHGPLLHPEESGRPARDRPAAHRRPAQPGGGHRGGHQGQE</sequence>
<dbReference type="Gene3D" id="3.40.50.300">
    <property type="entry name" value="P-loop containing nucleotide triphosphate hydrolases"/>
    <property type="match status" value="1"/>
</dbReference>
<protein>
    <recommendedName>
        <fullName evidence="5">Signal transduction histidine kinase osmosensitive K+ channel sensor N-terminal domain-containing protein</fullName>
    </recommendedName>
</protein>
<evidence type="ECO:0000313" key="6">
    <source>
        <dbReference type="EMBL" id="KGF54023.1"/>
    </source>
</evidence>
<dbReference type="EMBL" id="ADLO01000098">
    <property type="protein sequence ID" value="KGF54023.1"/>
    <property type="molecule type" value="Genomic_DNA"/>
</dbReference>
<dbReference type="InterPro" id="IPR027417">
    <property type="entry name" value="P-loop_NTPase"/>
</dbReference>
<dbReference type="PATRIC" id="fig|742738.3.peg.3303"/>
<evidence type="ECO:0000256" key="1">
    <source>
        <dbReference type="ARBA" id="ARBA00022679"/>
    </source>
</evidence>
<dbReference type="FunFam" id="3.40.50.300:FF:000483">
    <property type="entry name" value="Sensor histidine kinase KdpD"/>
    <property type="match status" value="1"/>
</dbReference>
<dbReference type="InterPro" id="IPR052023">
    <property type="entry name" value="Histidine_kinase_KdpD"/>
</dbReference>
<name>A0A096B3S6_FLAPL</name>
<reference evidence="6 7" key="1">
    <citation type="submission" date="2011-08" db="EMBL/GenBank/DDBJ databases">
        <title>The Genome Sequence of Clostridium orbiscindens 1_3_50AFAA.</title>
        <authorList>
            <consortium name="The Broad Institute Genome Sequencing Platform"/>
            <person name="Earl A."/>
            <person name="Ward D."/>
            <person name="Feldgarden M."/>
            <person name="Gevers D."/>
            <person name="Daigneault M."/>
            <person name="Strauss J."/>
            <person name="Allen-Vercoe E."/>
            <person name="Young S.K."/>
            <person name="Zeng Q."/>
            <person name="Gargeya S."/>
            <person name="Fitzgerald M."/>
            <person name="Haas B."/>
            <person name="Abouelleil A."/>
            <person name="Alvarado L."/>
            <person name="Arachchi H.M."/>
            <person name="Berlin A."/>
            <person name="Brown A."/>
            <person name="Chapman S.B."/>
            <person name="Chen Z."/>
            <person name="Dunbar C."/>
            <person name="Freedman E."/>
            <person name="Gearin G."/>
            <person name="Gellesch M."/>
            <person name="Goldberg J."/>
            <person name="Griggs A."/>
            <person name="Gujja S."/>
            <person name="Heiman D."/>
            <person name="Howarth C."/>
            <person name="Larson L."/>
            <person name="Lui A."/>
            <person name="MacDonald P.J.P."/>
            <person name="Montmayeur A."/>
            <person name="Murphy C."/>
            <person name="Neiman D."/>
            <person name="Pearson M."/>
            <person name="Priest M."/>
            <person name="Roberts A."/>
            <person name="Saif S."/>
            <person name="Shea T."/>
            <person name="Shenoy N."/>
            <person name="Sisk P."/>
            <person name="Stolte C."/>
            <person name="Sykes S."/>
            <person name="Wortman J."/>
            <person name="Nusbaum C."/>
            <person name="Birren B."/>
        </authorList>
    </citation>
    <scope>NUCLEOTIDE SEQUENCE [LARGE SCALE GENOMIC DNA]</scope>
    <source>
        <strain evidence="6 7">1_3_50AFAA</strain>
    </source>
</reference>
<gene>
    <name evidence="6" type="ORF">HMPREF9460_03211</name>
</gene>
<evidence type="ECO:0000256" key="4">
    <source>
        <dbReference type="SAM" id="MobiDB-lite"/>
    </source>
</evidence>
<dbReference type="HOGENOM" id="CLU_000445_113_4_9"/>
<keyword evidence="2" id="KW-0418">Kinase</keyword>
<feature type="compositionally biased region" description="Basic and acidic residues" evidence="4">
    <location>
        <begin position="212"/>
        <end position="225"/>
    </location>
</feature>
<feature type="domain" description="Signal transduction histidine kinase osmosensitive K+ channel sensor N-terminal" evidence="5">
    <location>
        <begin position="23"/>
        <end position="201"/>
    </location>
</feature>
<keyword evidence="1" id="KW-0808">Transferase</keyword>
<keyword evidence="7" id="KW-1185">Reference proteome</keyword>
<feature type="region of interest" description="Disordered" evidence="4">
    <location>
        <begin position="197"/>
        <end position="245"/>
    </location>
</feature>